<dbReference type="InterPro" id="IPR011009">
    <property type="entry name" value="Kinase-like_dom_sf"/>
</dbReference>
<dbReference type="GO" id="GO:0005737">
    <property type="term" value="C:cytoplasm"/>
    <property type="evidence" value="ECO:0007669"/>
    <property type="project" value="TreeGrafter"/>
</dbReference>
<feature type="compositionally biased region" description="Low complexity" evidence="7">
    <location>
        <begin position="799"/>
        <end position="809"/>
    </location>
</feature>
<feature type="compositionally biased region" description="Polar residues" evidence="7">
    <location>
        <begin position="741"/>
        <end position="768"/>
    </location>
</feature>
<feature type="compositionally biased region" description="Low complexity" evidence="7">
    <location>
        <begin position="844"/>
        <end position="857"/>
    </location>
</feature>
<evidence type="ECO:0000256" key="5">
    <source>
        <dbReference type="ARBA" id="ARBA00022840"/>
    </source>
</evidence>
<dbReference type="Gene3D" id="1.10.510.10">
    <property type="entry name" value="Transferase(Phosphotransferase) domain 1"/>
    <property type="match status" value="1"/>
</dbReference>
<accession>A0A1X2I394</accession>
<dbReference type="FunFam" id="3.30.200.20:FF:000003">
    <property type="entry name" value="Non-specific serine/threonine protein kinase"/>
    <property type="match status" value="1"/>
</dbReference>
<dbReference type="OrthoDB" id="504170at2759"/>
<dbReference type="PROSITE" id="PS00107">
    <property type="entry name" value="PROTEIN_KINASE_ATP"/>
    <property type="match status" value="1"/>
</dbReference>
<keyword evidence="4" id="KW-0418">Kinase</keyword>
<dbReference type="AlphaFoldDB" id="A0A1X2I394"/>
<feature type="region of interest" description="Disordered" evidence="7">
    <location>
        <begin position="505"/>
        <end position="540"/>
    </location>
</feature>
<reference evidence="9 10" key="1">
    <citation type="submission" date="2016-07" db="EMBL/GenBank/DDBJ databases">
        <title>Pervasive Adenine N6-methylation of Active Genes in Fungi.</title>
        <authorList>
            <consortium name="DOE Joint Genome Institute"/>
            <person name="Mondo S.J."/>
            <person name="Dannebaum R.O."/>
            <person name="Kuo R.C."/>
            <person name="Labutti K."/>
            <person name="Haridas S."/>
            <person name="Kuo A."/>
            <person name="Salamov A."/>
            <person name="Ahrendt S.R."/>
            <person name="Lipzen A."/>
            <person name="Sullivan W."/>
            <person name="Andreopoulos W.B."/>
            <person name="Clum A."/>
            <person name="Lindquist E."/>
            <person name="Daum C."/>
            <person name="Ramamoorthy G.K."/>
            <person name="Gryganskyi A."/>
            <person name="Culley D."/>
            <person name="Magnuson J.K."/>
            <person name="James T.Y."/>
            <person name="O'Malley M.A."/>
            <person name="Stajich J.E."/>
            <person name="Spatafora J.W."/>
            <person name="Visel A."/>
            <person name="Grigoriev I.V."/>
        </authorList>
    </citation>
    <scope>NUCLEOTIDE SEQUENCE [LARGE SCALE GENOMIC DNA]</scope>
    <source>
        <strain evidence="9 10">NRRL 1336</strain>
    </source>
</reference>
<feature type="region of interest" description="Disordered" evidence="7">
    <location>
        <begin position="660"/>
        <end position="768"/>
    </location>
</feature>
<dbReference type="GO" id="GO:0004674">
    <property type="term" value="F:protein serine/threonine kinase activity"/>
    <property type="evidence" value="ECO:0007669"/>
    <property type="project" value="UniProtKB-KW"/>
</dbReference>
<evidence type="ECO:0000313" key="9">
    <source>
        <dbReference type="EMBL" id="ORZ08298.1"/>
    </source>
</evidence>
<proteinExistence type="predicted"/>
<gene>
    <name evidence="9" type="ORF">BCR42DRAFT_442115</name>
</gene>
<keyword evidence="5 6" id="KW-0067">ATP-binding</keyword>
<dbReference type="FunFam" id="1.10.510.10:FF:000571">
    <property type="entry name" value="Maternal embryonic leucine zipper kinase"/>
    <property type="match status" value="1"/>
</dbReference>
<dbReference type="PROSITE" id="PS50011">
    <property type="entry name" value="PROTEIN_KINASE_DOM"/>
    <property type="match status" value="1"/>
</dbReference>
<keyword evidence="1" id="KW-0723">Serine/threonine-protein kinase</keyword>
<dbReference type="SUPFAM" id="SSF56112">
    <property type="entry name" value="Protein kinase-like (PK-like)"/>
    <property type="match status" value="1"/>
</dbReference>
<evidence type="ECO:0000259" key="8">
    <source>
        <dbReference type="PROSITE" id="PS50011"/>
    </source>
</evidence>
<feature type="binding site" evidence="6">
    <location>
        <position position="70"/>
    </location>
    <ligand>
        <name>ATP</name>
        <dbReference type="ChEBI" id="CHEBI:30616"/>
    </ligand>
</feature>
<name>A0A1X2I394_9FUNG</name>
<keyword evidence="3 6" id="KW-0547">Nucleotide-binding</keyword>
<evidence type="ECO:0000256" key="7">
    <source>
        <dbReference type="SAM" id="MobiDB-lite"/>
    </source>
</evidence>
<feature type="region of interest" description="Disordered" evidence="7">
    <location>
        <begin position="1"/>
        <end position="30"/>
    </location>
</feature>
<feature type="compositionally biased region" description="Low complexity" evidence="7">
    <location>
        <begin position="662"/>
        <end position="677"/>
    </location>
</feature>
<feature type="region of interest" description="Disordered" evidence="7">
    <location>
        <begin position="783"/>
        <end position="859"/>
    </location>
</feature>
<dbReference type="PROSITE" id="PS00108">
    <property type="entry name" value="PROTEIN_KINASE_ST"/>
    <property type="match status" value="1"/>
</dbReference>
<protein>
    <recommendedName>
        <fullName evidence="8">Protein kinase domain-containing protein</fullName>
    </recommendedName>
</protein>
<feature type="compositionally biased region" description="Polar residues" evidence="7">
    <location>
        <begin position="431"/>
        <end position="453"/>
    </location>
</feature>
<dbReference type="GO" id="GO:0005524">
    <property type="term" value="F:ATP binding"/>
    <property type="evidence" value="ECO:0007669"/>
    <property type="project" value="UniProtKB-UniRule"/>
</dbReference>
<feature type="domain" description="Protein kinase" evidence="8">
    <location>
        <begin position="41"/>
        <end position="294"/>
    </location>
</feature>
<evidence type="ECO:0000256" key="1">
    <source>
        <dbReference type="ARBA" id="ARBA00022527"/>
    </source>
</evidence>
<dbReference type="Pfam" id="PF00069">
    <property type="entry name" value="Pkinase"/>
    <property type="match status" value="1"/>
</dbReference>
<dbReference type="GO" id="GO:0035556">
    <property type="term" value="P:intracellular signal transduction"/>
    <property type="evidence" value="ECO:0007669"/>
    <property type="project" value="TreeGrafter"/>
</dbReference>
<dbReference type="SMART" id="SM00220">
    <property type="entry name" value="S_TKc"/>
    <property type="match status" value="1"/>
</dbReference>
<feature type="compositionally biased region" description="Low complexity" evidence="7">
    <location>
        <begin position="715"/>
        <end position="734"/>
    </location>
</feature>
<feature type="region of interest" description="Disordered" evidence="7">
    <location>
        <begin position="990"/>
        <end position="1025"/>
    </location>
</feature>
<dbReference type="CDD" id="cd14081">
    <property type="entry name" value="STKc_BRSK1_2"/>
    <property type="match status" value="1"/>
</dbReference>
<keyword evidence="10" id="KW-1185">Reference proteome</keyword>
<dbReference type="PANTHER" id="PTHR24346:SF110">
    <property type="entry name" value="NON-SPECIFIC SERINE_THREONINE PROTEIN KINASE"/>
    <property type="match status" value="1"/>
</dbReference>
<dbReference type="InterPro" id="IPR000719">
    <property type="entry name" value="Prot_kinase_dom"/>
</dbReference>
<dbReference type="EMBL" id="MCGE01000031">
    <property type="protein sequence ID" value="ORZ08298.1"/>
    <property type="molecule type" value="Genomic_DNA"/>
</dbReference>
<dbReference type="InterPro" id="IPR017441">
    <property type="entry name" value="Protein_kinase_ATP_BS"/>
</dbReference>
<dbReference type="InterPro" id="IPR008271">
    <property type="entry name" value="Ser/Thr_kinase_AS"/>
</dbReference>
<evidence type="ECO:0000256" key="6">
    <source>
        <dbReference type="PROSITE-ProRule" id="PRU10141"/>
    </source>
</evidence>
<sequence length="1025" mass="115745">MASPAPQRRRFATPASGKTSTQKMSPILSPGNRKRKEIGEYWLGKTLGKGSSGRVKLGVHKVTGQKVAVKIISKSHLHSNPSVEKSVKREIAVMKLIKHPNIINLIDVIDLSDATNLYLILEYVEGGELFEHLISCGKLTEKEARKYFQQIIFGLDYCHRHLICHRDLKPENLLLDSDKNIKICDFGMASLQPAGSLLETSCGSPHYASPEIGVPYDGSSSDIWSCGVILYALLNGHLPFDDDNMHILLKKVKEGKYNMPHDIPISARDLIEKILVVDPLKRLSMTEVQVHPWFVVDIPSIPYTLPDPPTAKEIGRRLANESEIDDRILSTLKDLWTDLPSAKVIEALLNEEYNMQKVTYVLLQRYSTDYWQKVHDDEIRAVSSPAKRRRPATICAVLPSGKEPFKGLNEMMLKLAEQENAAPASPPPGIQHNSTQSHSTVKPDNDDGSSLQPILSEKNDDASNESPPPLPPKPKIVRTDLHYASPNPTINSTWKYDHPAPWLNSCNSPQQQTYYPPSASANLDQSPPPPPPQQQHTHKQPETPLLRFRDEQHHPPLHAGSAAHQHPHLYNPYSYQVPSSIQPPQMSPQQQHLNIHHMLSPHVSHAPFGQRMPYYQAPSSPVSSYGSQSSHYNYTDSAYQYCQDHAINQHYSSLSPVHPYLHQHQQQQQQHQQHQQHSQNENRTTTSGYQQRKPEPKKLKGFMHHIWRSSTPRGDSSTSMTNNNSSSSTSDSTNANRRPLSFSSIVNTNSNGNKISPYPLNSGQTIASPIQHSRPTLSLFVPQPHHQSQQQHYQHHQQHYLPHQYQHQHSTNLYAPHQLQCSNSPLTSPPVSPFGPELSLDRQSSSGSAMSTTPSVSEDNTQQLSWLPGLFYYKDPKVCTLDCVALRESEALQKTAHILENHMDGKIEERRENGRVRRKGEFVLIQDSKSILIRFKLEVYQLPDVAMHIDNEGQGRYTFRLHFIQHQGDDMALMMGVQWIQQTLQSQSCYGQPPKYHNHHSHQPPPPPIHLSNTSSTGISWKPLK</sequence>
<dbReference type="STRING" id="90262.A0A1X2I394"/>
<dbReference type="Proteomes" id="UP000193560">
    <property type="component" value="Unassembled WGS sequence"/>
</dbReference>
<feature type="compositionally biased region" description="Polar residues" evidence="7">
    <location>
        <begin position="678"/>
        <end position="690"/>
    </location>
</feature>
<feature type="compositionally biased region" description="Low complexity" evidence="7">
    <location>
        <begin position="783"/>
        <end position="792"/>
    </location>
</feature>
<organism evidence="9 10">
    <name type="scientific">Absidia repens</name>
    <dbReference type="NCBI Taxonomy" id="90262"/>
    <lineage>
        <taxon>Eukaryota</taxon>
        <taxon>Fungi</taxon>
        <taxon>Fungi incertae sedis</taxon>
        <taxon>Mucoromycota</taxon>
        <taxon>Mucoromycotina</taxon>
        <taxon>Mucoromycetes</taxon>
        <taxon>Mucorales</taxon>
        <taxon>Cunninghamellaceae</taxon>
        <taxon>Absidia</taxon>
    </lineage>
</organism>
<comment type="caution">
    <text evidence="9">The sequence shown here is derived from an EMBL/GenBank/DDBJ whole genome shotgun (WGS) entry which is preliminary data.</text>
</comment>
<feature type="region of interest" description="Disordered" evidence="7">
    <location>
        <begin position="419"/>
        <end position="478"/>
    </location>
</feature>
<evidence type="ECO:0000256" key="4">
    <source>
        <dbReference type="ARBA" id="ARBA00022777"/>
    </source>
</evidence>
<feature type="region of interest" description="Disordered" evidence="7">
    <location>
        <begin position="554"/>
        <end position="575"/>
    </location>
</feature>
<keyword evidence="2" id="KW-0808">Transferase</keyword>
<evidence type="ECO:0000313" key="10">
    <source>
        <dbReference type="Proteomes" id="UP000193560"/>
    </source>
</evidence>
<dbReference type="PANTHER" id="PTHR24346">
    <property type="entry name" value="MAP/MICROTUBULE AFFINITY-REGULATING KINASE"/>
    <property type="match status" value="1"/>
</dbReference>
<evidence type="ECO:0000256" key="3">
    <source>
        <dbReference type="ARBA" id="ARBA00022741"/>
    </source>
</evidence>
<feature type="compositionally biased region" description="Polar residues" evidence="7">
    <location>
        <begin position="505"/>
        <end position="524"/>
    </location>
</feature>
<evidence type="ECO:0000256" key="2">
    <source>
        <dbReference type="ARBA" id="ARBA00022679"/>
    </source>
</evidence>